<keyword evidence="1" id="KW-0812">Transmembrane</keyword>
<keyword evidence="3" id="KW-1185">Reference proteome</keyword>
<dbReference type="Gramene" id="KQL04803">
    <property type="protein sequence ID" value="KQL04803"/>
    <property type="gene ID" value="SETIT_005279mg"/>
</dbReference>
<dbReference type="AlphaFoldDB" id="K3XTM2"/>
<dbReference type="EMBL" id="AGNK02002920">
    <property type="status" value="NOT_ANNOTATED_CDS"/>
    <property type="molecule type" value="Genomic_DNA"/>
</dbReference>
<feature type="transmembrane region" description="Helical" evidence="1">
    <location>
        <begin position="12"/>
        <end position="30"/>
    </location>
</feature>
<protein>
    <submittedName>
        <fullName evidence="2">Uncharacterized protein</fullName>
    </submittedName>
</protein>
<keyword evidence="1" id="KW-1133">Transmembrane helix</keyword>
<dbReference type="HOGENOM" id="CLU_3400102_0_0_1"/>
<evidence type="ECO:0000313" key="2">
    <source>
        <dbReference type="EnsemblPlants" id="KQL04803"/>
    </source>
</evidence>
<sequence length="31" mass="3498">MHDQSTLLPSYMSGLFFWGTNELVVAVLVLE</sequence>
<dbReference type="Proteomes" id="UP000004995">
    <property type="component" value="Unassembled WGS sequence"/>
</dbReference>
<dbReference type="InParanoid" id="K3XTM2"/>
<reference evidence="2" key="2">
    <citation type="submission" date="2018-08" db="UniProtKB">
        <authorList>
            <consortium name="EnsemblPlants"/>
        </authorList>
    </citation>
    <scope>IDENTIFICATION</scope>
    <source>
        <strain evidence="2">Yugu1</strain>
    </source>
</reference>
<dbReference type="EnsemblPlants" id="KQL04803">
    <property type="protein sequence ID" value="KQL04803"/>
    <property type="gene ID" value="SETIT_005279mg"/>
</dbReference>
<evidence type="ECO:0000313" key="3">
    <source>
        <dbReference type="Proteomes" id="UP000004995"/>
    </source>
</evidence>
<proteinExistence type="predicted"/>
<organism evidence="2 3">
    <name type="scientific">Setaria italica</name>
    <name type="common">Foxtail millet</name>
    <name type="synonym">Panicum italicum</name>
    <dbReference type="NCBI Taxonomy" id="4555"/>
    <lineage>
        <taxon>Eukaryota</taxon>
        <taxon>Viridiplantae</taxon>
        <taxon>Streptophyta</taxon>
        <taxon>Embryophyta</taxon>
        <taxon>Tracheophyta</taxon>
        <taxon>Spermatophyta</taxon>
        <taxon>Magnoliopsida</taxon>
        <taxon>Liliopsida</taxon>
        <taxon>Poales</taxon>
        <taxon>Poaceae</taxon>
        <taxon>PACMAD clade</taxon>
        <taxon>Panicoideae</taxon>
        <taxon>Panicodae</taxon>
        <taxon>Paniceae</taxon>
        <taxon>Cenchrinae</taxon>
        <taxon>Setaria</taxon>
    </lineage>
</organism>
<accession>K3XTM2</accession>
<keyword evidence="1" id="KW-0472">Membrane</keyword>
<reference evidence="3" key="1">
    <citation type="journal article" date="2012" name="Nat. Biotechnol.">
        <title>Reference genome sequence of the model plant Setaria.</title>
        <authorList>
            <person name="Bennetzen J.L."/>
            <person name="Schmutz J."/>
            <person name="Wang H."/>
            <person name="Percifield R."/>
            <person name="Hawkins J."/>
            <person name="Pontaroli A.C."/>
            <person name="Estep M."/>
            <person name="Feng L."/>
            <person name="Vaughn J.N."/>
            <person name="Grimwood J."/>
            <person name="Jenkins J."/>
            <person name="Barry K."/>
            <person name="Lindquist E."/>
            <person name="Hellsten U."/>
            <person name="Deshpande S."/>
            <person name="Wang X."/>
            <person name="Wu X."/>
            <person name="Mitros T."/>
            <person name="Triplett J."/>
            <person name="Yang X."/>
            <person name="Ye C.Y."/>
            <person name="Mauro-Herrera M."/>
            <person name="Wang L."/>
            <person name="Li P."/>
            <person name="Sharma M."/>
            <person name="Sharma R."/>
            <person name="Ronald P.C."/>
            <person name="Panaud O."/>
            <person name="Kellogg E.A."/>
            <person name="Brutnell T.P."/>
            <person name="Doust A.N."/>
            <person name="Tuskan G.A."/>
            <person name="Rokhsar D."/>
            <person name="Devos K.M."/>
        </authorList>
    </citation>
    <scope>NUCLEOTIDE SEQUENCE [LARGE SCALE GENOMIC DNA]</scope>
    <source>
        <strain evidence="3">cv. Yugu1</strain>
    </source>
</reference>
<evidence type="ECO:0000256" key="1">
    <source>
        <dbReference type="SAM" id="Phobius"/>
    </source>
</evidence>
<name>K3XTM2_SETIT</name>